<evidence type="ECO:0000313" key="6">
    <source>
        <dbReference type="WBParaSite" id="sdigi.contig36.g2485.t1"/>
    </source>
</evidence>
<dbReference type="PROSITE" id="PS50102">
    <property type="entry name" value="RRM"/>
    <property type="match status" value="1"/>
</dbReference>
<evidence type="ECO:0000313" key="5">
    <source>
        <dbReference type="Proteomes" id="UP000887581"/>
    </source>
</evidence>
<name>A0A915PVE9_9BILA</name>
<keyword evidence="5" id="KW-1185">Reference proteome</keyword>
<proteinExistence type="predicted"/>
<feature type="compositionally biased region" description="Basic and acidic residues" evidence="2">
    <location>
        <begin position="50"/>
        <end position="59"/>
    </location>
</feature>
<dbReference type="InterPro" id="IPR000504">
    <property type="entry name" value="RRM_dom"/>
</dbReference>
<evidence type="ECO:0000259" key="4">
    <source>
        <dbReference type="PROSITE" id="PS50102"/>
    </source>
</evidence>
<dbReference type="SMART" id="SM00360">
    <property type="entry name" value="RRM"/>
    <property type="match status" value="1"/>
</dbReference>
<dbReference type="AlphaFoldDB" id="A0A915PVE9"/>
<reference evidence="6" key="1">
    <citation type="submission" date="2022-11" db="UniProtKB">
        <authorList>
            <consortium name="WormBaseParasite"/>
        </authorList>
    </citation>
    <scope>IDENTIFICATION</scope>
</reference>
<evidence type="ECO:0000256" key="2">
    <source>
        <dbReference type="SAM" id="MobiDB-lite"/>
    </source>
</evidence>
<evidence type="ECO:0000256" key="3">
    <source>
        <dbReference type="SAM" id="Phobius"/>
    </source>
</evidence>
<feature type="transmembrane region" description="Helical" evidence="3">
    <location>
        <begin position="12"/>
        <end position="31"/>
    </location>
</feature>
<keyword evidence="3" id="KW-1133">Transmembrane helix</keyword>
<dbReference type="InterPro" id="IPR035979">
    <property type="entry name" value="RBD_domain_sf"/>
</dbReference>
<feature type="region of interest" description="Disordered" evidence="2">
    <location>
        <begin position="44"/>
        <end position="65"/>
    </location>
</feature>
<dbReference type="InterPro" id="IPR012677">
    <property type="entry name" value="Nucleotide-bd_a/b_plait_sf"/>
</dbReference>
<accession>A0A915PVE9</accession>
<dbReference type="WBParaSite" id="sdigi.contig36.g2485.t1">
    <property type="protein sequence ID" value="sdigi.contig36.g2485.t1"/>
    <property type="gene ID" value="sdigi.contig36.g2485"/>
</dbReference>
<organism evidence="5 6">
    <name type="scientific">Setaria digitata</name>
    <dbReference type="NCBI Taxonomy" id="48799"/>
    <lineage>
        <taxon>Eukaryota</taxon>
        <taxon>Metazoa</taxon>
        <taxon>Ecdysozoa</taxon>
        <taxon>Nematoda</taxon>
        <taxon>Chromadorea</taxon>
        <taxon>Rhabditida</taxon>
        <taxon>Spirurina</taxon>
        <taxon>Spiruromorpha</taxon>
        <taxon>Filarioidea</taxon>
        <taxon>Setariidae</taxon>
        <taxon>Setaria</taxon>
    </lineage>
</organism>
<dbReference type="SUPFAM" id="SSF54928">
    <property type="entry name" value="RNA-binding domain, RBD"/>
    <property type="match status" value="1"/>
</dbReference>
<feature type="domain" description="RRM" evidence="4">
    <location>
        <begin position="168"/>
        <end position="247"/>
    </location>
</feature>
<dbReference type="GO" id="GO:0003723">
    <property type="term" value="F:RNA binding"/>
    <property type="evidence" value="ECO:0007669"/>
    <property type="project" value="UniProtKB-UniRule"/>
</dbReference>
<protein>
    <submittedName>
        <fullName evidence="6">RRM domain-containing protein</fullName>
    </submittedName>
</protein>
<sequence length="268" mass="31093">MLRILNSCGEQQILALMARAVVVAVLTMLTVQCWFKPTEIEDNEVDSDDMERPSDREQNSRVVKSVVSSGKYPEETVDESEDARSVFEMLRSFQVQAKFYMEEMREMIGERKNNEVMKDMSRRLQIELENERELELLREMTSEREREIAIICKAAQDQWFGVIESCKHSVYVNHLDLRTKRKELEDHFASCGAVTTIEFCRDSANSRFIGMNSARIEFIDIPSKLKAMELAGTFLNGSKIDVTTVPAPGLVRYRGNRPRYKRFNYRCC</sequence>
<keyword evidence="3" id="KW-0472">Membrane</keyword>
<evidence type="ECO:0000256" key="1">
    <source>
        <dbReference type="PROSITE-ProRule" id="PRU00176"/>
    </source>
</evidence>
<dbReference type="Gene3D" id="3.30.70.330">
    <property type="match status" value="1"/>
</dbReference>
<keyword evidence="1" id="KW-0694">RNA-binding</keyword>
<dbReference type="Proteomes" id="UP000887581">
    <property type="component" value="Unplaced"/>
</dbReference>
<keyword evidence="3" id="KW-0812">Transmembrane</keyword>
<dbReference type="Pfam" id="PF00076">
    <property type="entry name" value="RRM_1"/>
    <property type="match status" value="1"/>
</dbReference>